<dbReference type="HOGENOM" id="CLU_1752673_0_0_1"/>
<evidence type="ECO:0000256" key="1">
    <source>
        <dbReference type="SAM" id="MobiDB-lite"/>
    </source>
</evidence>
<reference evidence="2" key="2">
    <citation type="submission" date="2018-04" db="EMBL/GenBank/DDBJ databases">
        <title>OnivRS2 (Oryza nivara Reference Sequence Version 2).</title>
        <authorList>
            <person name="Zhang J."/>
            <person name="Kudrna D."/>
            <person name="Lee S."/>
            <person name="Talag J."/>
            <person name="Rajasekar S."/>
            <person name="Welchert J."/>
            <person name="Hsing Y.-I."/>
            <person name="Wing R.A."/>
        </authorList>
    </citation>
    <scope>NUCLEOTIDE SEQUENCE [LARGE SCALE GENOMIC DNA]</scope>
    <source>
        <strain evidence="2">SL10</strain>
    </source>
</reference>
<reference evidence="2" key="1">
    <citation type="submission" date="2015-04" db="UniProtKB">
        <authorList>
            <consortium name="EnsemblPlants"/>
        </authorList>
    </citation>
    <scope>IDENTIFICATION</scope>
    <source>
        <strain evidence="2">SL10</strain>
    </source>
</reference>
<dbReference type="EnsemblPlants" id="ONIVA09G10800.1">
    <property type="protein sequence ID" value="ONIVA09G10800.1"/>
    <property type="gene ID" value="ONIVA09G10800"/>
</dbReference>
<evidence type="ECO:0000313" key="3">
    <source>
        <dbReference type="Proteomes" id="UP000006591"/>
    </source>
</evidence>
<protein>
    <submittedName>
        <fullName evidence="2">Uncharacterized protein</fullName>
    </submittedName>
</protein>
<evidence type="ECO:0000313" key="2">
    <source>
        <dbReference type="EnsemblPlants" id="ONIVA09G10800.1"/>
    </source>
</evidence>
<accession>A0A0E0IJV3</accession>
<dbReference type="Proteomes" id="UP000006591">
    <property type="component" value="Chromosome 9"/>
</dbReference>
<name>A0A0E0IJV3_ORYNI</name>
<organism evidence="2">
    <name type="scientific">Oryza nivara</name>
    <name type="common">Indian wild rice</name>
    <name type="synonym">Oryza sativa f. spontanea</name>
    <dbReference type="NCBI Taxonomy" id="4536"/>
    <lineage>
        <taxon>Eukaryota</taxon>
        <taxon>Viridiplantae</taxon>
        <taxon>Streptophyta</taxon>
        <taxon>Embryophyta</taxon>
        <taxon>Tracheophyta</taxon>
        <taxon>Spermatophyta</taxon>
        <taxon>Magnoliopsida</taxon>
        <taxon>Liliopsida</taxon>
        <taxon>Poales</taxon>
        <taxon>Poaceae</taxon>
        <taxon>BOP clade</taxon>
        <taxon>Oryzoideae</taxon>
        <taxon>Oryzeae</taxon>
        <taxon>Oryzinae</taxon>
        <taxon>Oryza</taxon>
    </lineage>
</organism>
<dbReference type="Gramene" id="ONIVA09G10800.1">
    <property type="protein sequence ID" value="ONIVA09G10800.1"/>
    <property type="gene ID" value="ONIVA09G10800"/>
</dbReference>
<feature type="region of interest" description="Disordered" evidence="1">
    <location>
        <begin position="36"/>
        <end position="63"/>
    </location>
</feature>
<proteinExistence type="predicted"/>
<feature type="compositionally biased region" description="Basic residues" evidence="1">
    <location>
        <begin position="37"/>
        <end position="47"/>
    </location>
</feature>
<sequence>MFVDADQISPPRPLLHAVASPYPASSNNLHLKLAAGRGRRWQKKRPATGRTGPNSIASSAGPAHASAVGRSLGKYTCRNLPLPTKCWFAPLCPPVIPGPGSHQHGIPLLYLWWYPDQLHRNSQLVTRRGWNERKRVLTNDASGLGSSGI</sequence>
<keyword evidence="3" id="KW-1185">Reference proteome</keyword>
<dbReference type="AlphaFoldDB" id="A0A0E0IJV3"/>